<feature type="compositionally biased region" description="Basic and acidic residues" evidence="1">
    <location>
        <begin position="1"/>
        <end position="17"/>
    </location>
</feature>
<dbReference type="Proteomes" id="UP001183390">
    <property type="component" value="Unassembled WGS sequence"/>
</dbReference>
<evidence type="ECO:0000256" key="1">
    <source>
        <dbReference type="SAM" id="MobiDB-lite"/>
    </source>
</evidence>
<name>A0ABU2M776_9ACTN</name>
<accession>A0ABU2M776</accession>
<protein>
    <recommendedName>
        <fullName evidence="4">CsbD family protein</fullName>
    </recommendedName>
</protein>
<dbReference type="EMBL" id="JAVREP010000004">
    <property type="protein sequence ID" value="MDT0328449.1"/>
    <property type="molecule type" value="Genomic_DNA"/>
</dbReference>
<evidence type="ECO:0000313" key="3">
    <source>
        <dbReference type="Proteomes" id="UP001183390"/>
    </source>
</evidence>
<gene>
    <name evidence="2" type="ORF">RM479_08490</name>
</gene>
<keyword evidence="3" id="KW-1185">Reference proteome</keyword>
<evidence type="ECO:0008006" key="4">
    <source>
        <dbReference type="Google" id="ProtNLM"/>
    </source>
</evidence>
<feature type="region of interest" description="Disordered" evidence="1">
    <location>
        <begin position="41"/>
        <end position="67"/>
    </location>
</feature>
<comment type="caution">
    <text evidence="2">The sequence shown here is derived from an EMBL/GenBank/DDBJ whole genome shotgun (WGS) entry which is preliminary data.</text>
</comment>
<evidence type="ECO:0000313" key="2">
    <source>
        <dbReference type="EMBL" id="MDT0328449.1"/>
    </source>
</evidence>
<dbReference type="RefSeq" id="WP_311511169.1">
    <property type="nucleotide sequence ID" value="NZ_JAVREP010000004.1"/>
</dbReference>
<sequence>MSERTEPIEMSESRKGEATMSDTAGTVEKVMGKAIGKRRMRDEGNAGKVAHAGDGTREYLTPKHKKF</sequence>
<proteinExistence type="predicted"/>
<reference evidence="3" key="1">
    <citation type="submission" date="2023-07" db="EMBL/GenBank/DDBJ databases">
        <title>30 novel species of actinomycetes from the DSMZ collection.</title>
        <authorList>
            <person name="Nouioui I."/>
        </authorList>
    </citation>
    <scope>NUCLEOTIDE SEQUENCE [LARGE SCALE GENOMIC DNA]</scope>
    <source>
        <strain evidence="3">DSM 44743</strain>
    </source>
</reference>
<feature type="region of interest" description="Disordered" evidence="1">
    <location>
        <begin position="1"/>
        <end position="25"/>
    </location>
</feature>
<organism evidence="2 3">
    <name type="scientific">Nocardiopsis lambiniae</name>
    <dbReference type="NCBI Taxonomy" id="3075539"/>
    <lineage>
        <taxon>Bacteria</taxon>
        <taxon>Bacillati</taxon>
        <taxon>Actinomycetota</taxon>
        <taxon>Actinomycetes</taxon>
        <taxon>Streptosporangiales</taxon>
        <taxon>Nocardiopsidaceae</taxon>
        <taxon>Nocardiopsis</taxon>
    </lineage>
</organism>